<dbReference type="InterPro" id="IPR039421">
    <property type="entry name" value="Type_1_exporter"/>
</dbReference>
<dbReference type="SUPFAM" id="SSF90123">
    <property type="entry name" value="ABC transporter transmembrane region"/>
    <property type="match status" value="1"/>
</dbReference>
<evidence type="ECO:0000313" key="12">
    <source>
        <dbReference type="EMBL" id="VDS06199.1"/>
    </source>
</evidence>
<dbReference type="Gene3D" id="1.20.1560.10">
    <property type="entry name" value="ABC transporter type 1, transmembrane domain"/>
    <property type="match status" value="1"/>
</dbReference>
<feature type="transmembrane region" description="Helical" evidence="9">
    <location>
        <begin position="53"/>
        <end position="75"/>
    </location>
</feature>
<dbReference type="InterPro" id="IPR003593">
    <property type="entry name" value="AAA+_ATPase"/>
</dbReference>
<feature type="transmembrane region" description="Helical" evidence="9">
    <location>
        <begin position="95"/>
        <end position="116"/>
    </location>
</feature>
<evidence type="ECO:0000256" key="2">
    <source>
        <dbReference type="ARBA" id="ARBA00005417"/>
    </source>
</evidence>
<dbReference type="CDD" id="cd18549">
    <property type="entry name" value="ABC_6TM_YwjA_like"/>
    <property type="match status" value="1"/>
</dbReference>
<keyword evidence="6 9" id="KW-1133">Transmembrane helix</keyword>
<evidence type="ECO:0000313" key="13">
    <source>
        <dbReference type="Proteomes" id="UP000268844"/>
    </source>
</evidence>
<evidence type="ECO:0000256" key="7">
    <source>
        <dbReference type="ARBA" id="ARBA00023136"/>
    </source>
</evidence>
<dbReference type="EC" id="3.6.3.-" evidence="12"/>
<dbReference type="GO" id="GO:0016887">
    <property type="term" value="F:ATP hydrolysis activity"/>
    <property type="evidence" value="ECO:0007669"/>
    <property type="project" value="InterPro"/>
</dbReference>
<dbReference type="OrthoDB" id="9804259at2"/>
<feature type="transmembrane region" description="Helical" evidence="9">
    <location>
        <begin position="200"/>
        <end position="218"/>
    </location>
</feature>
<dbReference type="EMBL" id="UZWD01000040">
    <property type="protein sequence ID" value="VDS06199.1"/>
    <property type="molecule type" value="Genomic_DNA"/>
</dbReference>
<dbReference type="PANTHER" id="PTHR43394:SF1">
    <property type="entry name" value="ATP-BINDING CASSETTE SUB-FAMILY B MEMBER 10, MITOCHONDRIAL"/>
    <property type="match status" value="1"/>
</dbReference>
<evidence type="ECO:0000256" key="4">
    <source>
        <dbReference type="ARBA" id="ARBA00022741"/>
    </source>
</evidence>
<sequence length="614" mass="67187">MHRTCSRGARPANRRRNPLFLRFFGSTEAPQHAARKPTRFARFLGYYRPHIKLLAAVLSAAVLVAGTAITLPLLANSIVSQLQHLQDAPDATWQLLAIGASMVAVFIVQAVATYFVDYRGHAMGAKIEAQVRRDLFEHCQKLSFTFYDRQRTGQLMSRISNDSLWLGELFHHGPEDLTIAVLKFIGALTIIALIDPIVALAILALLPLAIAYALHFNNRMRLAMTRSKERIAGVNEQVEDALGGIRVVQSFGTEAAELGRFDVENQRFVRSREDGYRSEALLWSGMDGFGQLVTIVVIVLGAHRILTANLSAGDLLTLLLCIGVFLDPIKRLDNFIRLWQEGFTGFTRAMELLEIEPDIVDRPGAITLEPVRGAISFKDVRFGYEGAARPVFDRLTFDIMPGQFVALVGPSGVGKTTLCSLIPRFYDVQGGSISVEGVDVRGLSLASLRRQVGLVQQDVYLFAGSVADNLRYGRPDATEDEIVAAARAANAHDFIMGLPDGYGTDIGQRGVKLSGGQKQRLTIARAFLKNPPILIFDEATSALDNESERAVQAALLELAKGRTMLVIAHRLSTIRHADRILVLTEEGIVEDGTHEALMAAGGVYAGLHAIGGRI</sequence>
<keyword evidence="12" id="KW-0378">Hydrolase</keyword>
<evidence type="ECO:0000256" key="1">
    <source>
        <dbReference type="ARBA" id="ARBA00004651"/>
    </source>
</evidence>
<dbReference type="Gene3D" id="3.40.50.300">
    <property type="entry name" value="P-loop containing nucleotide triphosphate hydrolases"/>
    <property type="match status" value="1"/>
</dbReference>
<evidence type="ECO:0000259" key="10">
    <source>
        <dbReference type="PROSITE" id="PS50893"/>
    </source>
</evidence>
<dbReference type="PROSITE" id="PS50893">
    <property type="entry name" value="ABC_TRANSPORTER_2"/>
    <property type="match status" value="1"/>
</dbReference>
<evidence type="ECO:0000256" key="9">
    <source>
        <dbReference type="SAM" id="Phobius"/>
    </source>
</evidence>
<comment type="subcellular location">
    <subcellularLocation>
        <location evidence="1">Cell membrane</location>
        <topology evidence="1">Multi-pass membrane protein</topology>
    </subcellularLocation>
</comment>
<evidence type="ECO:0000256" key="6">
    <source>
        <dbReference type="ARBA" id="ARBA00022989"/>
    </source>
</evidence>
<dbReference type="InterPro" id="IPR003439">
    <property type="entry name" value="ABC_transporter-like_ATP-bd"/>
</dbReference>
<evidence type="ECO:0000259" key="11">
    <source>
        <dbReference type="PROSITE" id="PS50929"/>
    </source>
</evidence>
<dbReference type="PROSITE" id="PS50929">
    <property type="entry name" value="ABC_TM1F"/>
    <property type="match status" value="1"/>
</dbReference>
<comment type="function">
    <text evidence="8">Part of an ABC transporter complex. Transmembrane domains (TMD) form a pore in the inner membrane and the ATP-binding domain (NBD) is responsible for energy generation.</text>
</comment>
<dbReference type="GO" id="GO:0005886">
    <property type="term" value="C:plasma membrane"/>
    <property type="evidence" value="ECO:0007669"/>
    <property type="project" value="UniProtKB-SubCell"/>
</dbReference>
<reference evidence="12 13" key="1">
    <citation type="submission" date="2018-12" db="EMBL/GenBank/DDBJ databases">
        <authorList>
            <person name="Criscuolo A."/>
        </authorList>
    </citation>
    <scope>NUCLEOTIDE SEQUENCE [LARGE SCALE GENOMIC DNA]</scope>
    <source>
        <strain evidence="12">ACIP1116281</strain>
    </source>
</reference>
<keyword evidence="13" id="KW-1185">Reference proteome</keyword>
<organism evidence="12 13">
    <name type="scientific">Devosia equisanguinis</name>
    <dbReference type="NCBI Taxonomy" id="2490941"/>
    <lineage>
        <taxon>Bacteria</taxon>
        <taxon>Pseudomonadati</taxon>
        <taxon>Pseudomonadota</taxon>
        <taxon>Alphaproteobacteria</taxon>
        <taxon>Hyphomicrobiales</taxon>
        <taxon>Devosiaceae</taxon>
        <taxon>Devosia</taxon>
    </lineage>
</organism>
<feature type="domain" description="ABC transporter" evidence="10">
    <location>
        <begin position="375"/>
        <end position="610"/>
    </location>
</feature>
<dbReference type="FunFam" id="3.40.50.300:FF:000218">
    <property type="entry name" value="Multidrug ABC transporter ATP-binding protein"/>
    <property type="match status" value="1"/>
</dbReference>
<dbReference type="PANTHER" id="PTHR43394">
    <property type="entry name" value="ATP-DEPENDENT PERMEASE MDL1, MITOCHONDRIAL"/>
    <property type="match status" value="1"/>
</dbReference>
<name>A0A447IFG7_9HYPH</name>
<proteinExistence type="inferred from homology"/>
<dbReference type="InterPro" id="IPR017871">
    <property type="entry name" value="ABC_transporter-like_CS"/>
</dbReference>
<dbReference type="Proteomes" id="UP000268844">
    <property type="component" value="Unassembled WGS sequence"/>
</dbReference>
<keyword evidence="3 9" id="KW-0812">Transmembrane</keyword>
<dbReference type="PROSITE" id="PS00211">
    <property type="entry name" value="ABC_TRANSPORTER_1"/>
    <property type="match status" value="1"/>
</dbReference>
<evidence type="ECO:0000256" key="5">
    <source>
        <dbReference type="ARBA" id="ARBA00022840"/>
    </source>
</evidence>
<evidence type="ECO:0000256" key="3">
    <source>
        <dbReference type="ARBA" id="ARBA00022692"/>
    </source>
</evidence>
<protein>
    <submittedName>
        <fullName evidence="12">Multidrug export ATP-binding/permease protein</fullName>
        <ecNumber evidence="12">3.6.3.-</ecNumber>
    </submittedName>
</protein>
<keyword evidence="4" id="KW-0547">Nucleotide-binding</keyword>
<feature type="domain" description="ABC transmembrane type-1" evidence="11">
    <location>
        <begin position="55"/>
        <end position="341"/>
    </location>
</feature>
<dbReference type="Pfam" id="PF00664">
    <property type="entry name" value="ABC_membrane"/>
    <property type="match status" value="1"/>
</dbReference>
<keyword evidence="5 12" id="KW-0067">ATP-binding</keyword>
<dbReference type="InterPro" id="IPR011527">
    <property type="entry name" value="ABC1_TM_dom"/>
</dbReference>
<dbReference type="GO" id="GO:0015421">
    <property type="term" value="F:ABC-type oligopeptide transporter activity"/>
    <property type="evidence" value="ECO:0007669"/>
    <property type="project" value="TreeGrafter"/>
</dbReference>
<comment type="similarity">
    <text evidence="2">Belongs to the ABC transporter superfamily.</text>
</comment>
<dbReference type="InterPro" id="IPR027417">
    <property type="entry name" value="P-loop_NTPase"/>
</dbReference>
<evidence type="ECO:0000256" key="8">
    <source>
        <dbReference type="ARBA" id="ARBA00024725"/>
    </source>
</evidence>
<dbReference type="Pfam" id="PF00005">
    <property type="entry name" value="ABC_tran"/>
    <property type="match status" value="1"/>
</dbReference>
<dbReference type="RefSeq" id="WP_126151728.1">
    <property type="nucleotide sequence ID" value="NZ_JBHTMH010000001.1"/>
</dbReference>
<dbReference type="AlphaFoldDB" id="A0A447IFG7"/>
<gene>
    <name evidence="12" type="ORF">DEVEQU_03353</name>
</gene>
<accession>A0A447IFG7</accession>
<dbReference type="GO" id="GO:0005524">
    <property type="term" value="F:ATP binding"/>
    <property type="evidence" value="ECO:0007669"/>
    <property type="project" value="UniProtKB-KW"/>
</dbReference>
<dbReference type="SMART" id="SM00382">
    <property type="entry name" value="AAA"/>
    <property type="match status" value="1"/>
</dbReference>
<dbReference type="SUPFAM" id="SSF52540">
    <property type="entry name" value="P-loop containing nucleoside triphosphate hydrolases"/>
    <property type="match status" value="1"/>
</dbReference>
<dbReference type="InterPro" id="IPR036640">
    <property type="entry name" value="ABC1_TM_sf"/>
</dbReference>
<keyword evidence="7 9" id="KW-0472">Membrane</keyword>